<comment type="subunit">
    <text evidence="17">At low DSF concentrations, interacts with RpfF.</text>
</comment>
<keyword evidence="14" id="KW-0843">Virulence</keyword>
<dbReference type="PANTHER" id="PTHR45339">
    <property type="entry name" value="HYBRID SIGNAL TRANSDUCTION HISTIDINE KINASE J"/>
    <property type="match status" value="1"/>
</dbReference>
<gene>
    <name evidence="20" type="ORF">A4W93_17735</name>
</gene>
<dbReference type="InterPro" id="IPR000700">
    <property type="entry name" value="PAS-assoc_C"/>
</dbReference>
<evidence type="ECO:0000256" key="3">
    <source>
        <dbReference type="ARBA" id="ARBA00012438"/>
    </source>
</evidence>
<dbReference type="STRING" id="946333.A4W93_17735"/>
<evidence type="ECO:0000313" key="20">
    <source>
        <dbReference type="EMBL" id="ARN21590.1"/>
    </source>
</evidence>
<dbReference type="OrthoDB" id="5290456at2"/>
<proteinExistence type="predicted"/>
<dbReference type="InterPro" id="IPR035965">
    <property type="entry name" value="PAS-like_dom_sf"/>
</dbReference>
<comment type="catalytic activity">
    <reaction evidence="1">
        <text>ATP + protein L-histidine = ADP + protein N-phospho-L-histidine.</text>
        <dbReference type="EC" id="2.7.13.3"/>
    </reaction>
</comment>
<evidence type="ECO:0000313" key="21">
    <source>
        <dbReference type="Proteomes" id="UP000193427"/>
    </source>
</evidence>
<dbReference type="KEGG" id="rgu:A4W93_17735"/>
<evidence type="ECO:0000256" key="19">
    <source>
        <dbReference type="ARBA" id="ARBA00070152"/>
    </source>
</evidence>
<dbReference type="InterPro" id="IPR005467">
    <property type="entry name" value="His_kinase_dom"/>
</dbReference>
<dbReference type="Pfam" id="PF01627">
    <property type="entry name" value="Hpt"/>
    <property type="match status" value="1"/>
</dbReference>
<evidence type="ECO:0000256" key="1">
    <source>
        <dbReference type="ARBA" id="ARBA00000085"/>
    </source>
</evidence>
<dbReference type="SMART" id="SM00387">
    <property type="entry name" value="HATPase_c"/>
    <property type="match status" value="1"/>
</dbReference>
<keyword evidence="13" id="KW-0902">Two-component regulatory system</keyword>
<dbReference type="SMART" id="SM00091">
    <property type="entry name" value="PAS"/>
    <property type="match status" value="2"/>
</dbReference>
<evidence type="ECO:0000256" key="15">
    <source>
        <dbReference type="ARBA" id="ARBA00023136"/>
    </source>
</evidence>
<dbReference type="SUPFAM" id="SSF47384">
    <property type="entry name" value="Homodimeric domain of signal transducing histidine kinase"/>
    <property type="match status" value="1"/>
</dbReference>
<dbReference type="GO" id="GO:0005524">
    <property type="term" value="F:ATP binding"/>
    <property type="evidence" value="ECO:0007669"/>
    <property type="project" value="UniProtKB-KW"/>
</dbReference>
<evidence type="ECO:0000256" key="7">
    <source>
        <dbReference type="ARBA" id="ARBA00022692"/>
    </source>
</evidence>
<protein>
    <recommendedName>
        <fullName evidence="18">Sensory/regulatory protein RpfC</fullName>
        <ecNumber evidence="3">2.7.13.3</ecNumber>
    </recommendedName>
    <alternativeName>
        <fullName evidence="19">Virulence sensor protein BvgS</fullName>
    </alternativeName>
</protein>
<evidence type="ECO:0000256" key="9">
    <source>
        <dbReference type="ARBA" id="ARBA00022741"/>
    </source>
</evidence>
<dbReference type="Pfam" id="PF00512">
    <property type="entry name" value="HisKA"/>
    <property type="match status" value="1"/>
</dbReference>
<dbReference type="RefSeq" id="WP_085751880.1">
    <property type="nucleotide sequence ID" value="NZ_BSPR01000019.1"/>
</dbReference>
<dbReference type="SMART" id="SM00388">
    <property type="entry name" value="HisKA"/>
    <property type="match status" value="1"/>
</dbReference>
<keyword evidence="10" id="KW-0418">Kinase</keyword>
<dbReference type="Gene3D" id="1.20.120.160">
    <property type="entry name" value="HPT domain"/>
    <property type="match status" value="1"/>
</dbReference>
<dbReference type="CDD" id="cd16922">
    <property type="entry name" value="HATPase_EvgS-ArcB-TorS-like"/>
    <property type="match status" value="1"/>
</dbReference>
<dbReference type="Gene3D" id="3.30.450.20">
    <property type="entry name" value="PAS domain"/>
    <property type="match status" value="2"/>
</dbReference>
<evidence type="ECO:0000256" key="10">
    <source>
        <dbReference type="ARBA" id="ARBA00022777"/>
    </source>
</evidence>
<evidence type="ECO:0000256" key="18">
    <source>
        <dbReference type="ARBA" id="ARBA00068150"/>
    </source>
</evidence>
<evidence type="ECO:0000256" key="17">
    <source>
        <dbReference type="ARBA" id="ARBA00064003"/>
    </source>
</evidence>
<dbReference type="Gene3D" id="1.10.287.130">
    <property type="match status" value="1"/>
</dbReference>
<evidence type="ECO:0000256" key="5">
    <source>
        <dbReference type="ARBA" id="ARBA00022553"/>
    </source>
</evidence>
<comment type="function">
    <text evidence="16">Member of the two-component regulatory system BvgS/BvgA. Phosphorylates BvgA via a four-step phosphorelay in response to environmental signals.</text>
</comment>
<dbReference type="InterPro" id="IPR000014">
    <property type="entry name" value="PAS"/>
</dbReference>
<reference evidence="20 21" key="1">
    <citation type="submission" date="2016-04" db="EMBL/GenBank/DDBJ databases">
        <title>Complete genome sequence of natural rubber-degrading, novel Gram-negative bacterium, Rhizobacter gummiphilus strain NS21.</title>
        <authorList>
            <person name="Tabata M."/>
            <person name="Kasai D."/>
            <person name="Fukuda M."/>
        </authorList>
    </citation>
    <scope>NUCLEOTIDE SEQUENCE [LARGE SCALE GENOMIC DNA]</scope>
    <source>
        <strain evidence="20 21">NS21</strain>
    </source>
</reference>
<dbReference type="SUPFAM" id="SSF55874">
    <property type="entry name" value="ATPase domain of HSP90 chaperone/DNA topoisomerase II/histidine kinase"/>
    <property type="match status" value="1"/>
</dbReference>
<dbReference type="PROSITE" id="PS50110">
    <property type="entry name" value="RESPONSE_REGULATORY"/>
    <property type="match status" value="2"/>
</dbReference>
<keyword evidence="7" id="KW-0812">Transmembrane</keyword>
<keyword evidence="8" id="KW-0732">Signal</keyword>
<dbReference type="InterPro" id="IPR011006">
    <property type="entry name" value="CheY-like_superfamily"/>
</dbReference>
<organism evidence="20 21">
    <name type="scientific">Piscinibacter gummiphilus</name>
    <dbReference type="NCBI Taxonomy" id="946333"/>
    <lineage>
        <taxon>Bacteria</taxon>
        <taxon>Pseudomonadati</taxon>
        <taxon>Pseudomonadota</taxon>
        <taxon>Betaproteobacteria</taxon>
        <taxon>Burkholderiales</taxon>
        <taxon>Sphaerotilaceae</taxon>
        <taxon>Piscinibacter</taxon>
    </lineage>
</organism>
<dbReference type="FunFam" id="1.10.287.130:FF:000002">
    <property type="entry name" value="Two-component osmosensing histidine kinase"/>
    <property type="match status" value="1"/>
</dbReference>
<dbReference type="InterPro" id="IPR036097">
    <property type="entry name" value="HisK_dim/P_sf"/>
</dbReference>
<dbReference type="Proteomes" id="UP000193427">
    <property type="component" value="Chromosome"/>
</dbReference>
<dbReference type="Gene3D" id="3.30.565.10">
    <property type="entry name" value="Histidine kinase-like ATPase, C-terminal domain"/>
    <property type="match status" value="1"/>
</dbReference>
<dbReference type="SUPFAM" id="SSF52172">
    <property type="entry name" value="CheY-like"/>
    <property type="match status" value="2"/>
</dbReference>
<dbReference type="PROSITE" id="PS50112">
    <property type="entry name" value="PAS"/>
    <property type="match status" value="1"/>
</dbReference>
<dbReference type="GO" id="GO:0005886">
    <property type="term" value="C:plasma membrane"/>
    <property type="evidence" value="ECO:0007669"/>
    <property type="project" value="UniProtKB-SubCell"/>
</dbReference>
<evidence type="ECO:0000256" key="14">
    <source>
        <dbReference type="ARBA" id="ARBA00023026"/>
    </source>
</evidence>
<dbReference type="Pfam" id="PF00072">
    <property type="entry name" value="Response_reg"/>
    <property type="match status" value="2"/>
</dbReference>
<dbReference type="Gene3D" id="3.40.50.2300">
    <property type="match status" value="2"/>
</dbReference>
<dbReference type="SUPFAM" id="SSF55785">
    <property type="entry name" value="PYP-like sensor domain (PAS domain)"/>
    <property type="match status" value="2"/>
</dbReference>
<keyword evidence="21" id="KW-1185">Reference proteome</keyword>
<evidence type="ECO:0000256" key="12">
    <source>
        <dbReference type="ARBA" id="ARBA00022989"/>
    </source>
</evidence>
<dbReference type="PROSITE" id="PS50109">
    <property type="entry name" value="HIS_KIN"/>
    <property type="match status" value="1"/>
</dbReference>
<dbReference type="AlphaFoldDB" id="A0A1W6LBH6"/>
<keyword evidence="15" id="KW-0472">Membrane</keyword>
<evidence type="ECO:0000256" key="13">
    <source>
        <dbReference type="ARBA" id="ARBA00023012"/>
    </source>
</evidence>
<dbReference type="GO" id="GO:0000155">
    <property type="term" value="F:phosphorelay sensor kinase activity"/>
    <property type="evidence" value="ECO:0007669"/>
    <property type="project" value="InterPro"/>
</dbReference>
<dbReference type="InterPro" id="IPR003661">
    <property type="entry name" value="HisK_dim/P_dom"/>
</dbReference>
<keyword evidence="6" id="KW-0808">Transferase</keyword>
<dbReference type="SMART" id="SM00448">
    <property type="entry name" value="REC"/>
    <property type="match status" value="2"/>
</dbReference>
<dbReference type="CDD" id="cd00130">
    <property type="entry name" value="PAS"/>
    <property type="match status" value="1"/>
</dbReference>
<name>A0A1W6LBH6_9BURK</name>
<dbReference type="Pfam" id="PF02518">
    <property type="entry name" value="HATPase_c"/>
    <property type="match status" value="1"/>
</dbReference>
<keyword evidence="9" id="KW-0547">Nucleotide-binding</keyword>
<sequence length="1082" mass="119086">MSESPFRTVEDDASRWLALLHDVVRAAARLTDPGELLGEAGRLLVQHLPARHVRVLRVRRFEADRIDCLDFAADPADPASAECQPLDRRSAAGRALCDLKIVTESEGEGRHVLHLPVAHHGHAMAVLVVSGVAPDPGAGGLSEVLETIRLHLGAVADRHADGWASPPETDAEREFLHALVEQLPVGLFVFDAVERRILHLNLRAEQELGLRRDDVRGKTMAEAFPGAPADLGAAAMDRALAEPVSVEADLELEAGDTRRIINLRHVALRRPDGTPRWLIALARDITLERRADRDLQESERRFREFAESMDDVLFVTNTQRTKFHFLSTRGRDDGWDATREGLVNGTRTFLQNMHPDDMVLMRQRFTAEERLEPTDISYRAEHPTKGLRWLRARTRSRRMPDGEIRVYGLISDVTDERLRQLELQSARDAAESASQAKSQFMANMSHEIRTPMNGILGMTELLLGTALSDKQRRFVQAVYRSGESLLEIINDILDFSKIEAGRLDVAHIDFEMRGVVEDTLELLAPRAHEKGLELSFREADGLPSVLNGDPLRLRQVLTNLVANAIKFTEQGEVAVEVRRRADGPDNLFEFIVRDTGIGIEADMLPRLFSAFMQGSMGMSRRYGGTGLGLTISKQLVELMGGHIEVQSRPGQGSQFIFALPFGVVEGEAASHHADLVTMPALRVLVVDDLETNRVVLDNMLRAWGMQVIIATDGRQALDILGGHTAVDPRFDLALVDMHMPRVDGLGLARAVRADGRHPDLKLILLSSTSSPDDVRVAYECGYDRFLSKPVRKAELRQSVLAVSAGRADVPRLTPRLNAHILVVEDNVVNQEVIGQMLRALGCRVQVCASGLAGLRALCETRFDLVLMDIQMPGMDGVEALSWFRQGKTRRFSFVTPTGTPVIAVTANALEGDEARFLGLGFDGYLSKPFRQSQLLAMLIQHLRPSAPAESAPSGGGAAPAPAAAAGTDVLDAQALERLRELDPTGENRLMERVVSAFETSVARLMPQLQEALQSNELAGIRHVSHTLKSSSASMGAVKLSKMCAEIETMARQGLSDGMDERVAQLTAEVEVVRAALKRMLNA</sequence>
<dbReference type="FunFam" id="3.30.565.10:FF:000010">
    <property type="entry name" value="Sensor histidine kinase RcsC"/>
    <property type="match status" value="1"/>
</dbReference>
<dbReference type="InterPro" id="IPR003594">
    <property type="entry name" value="HATPase_dom"/>
</dbReference>
<dbReference type="PRINTS" id="PR00344">
    <property type="entry name" value="BCTRLSENSOR"/>
</dbReference>
<dbReference type="NCBIfam" id="TIGR00229">
    <property type="entry name" value="sensory_box"/>
    <property type="match status" value="1"/>
</dbReference>
<dbReference type="EMBL" id="CP015118">
    <property type="protein sequence ID" value="ARN21590.1"/>
    <property type="molecule type" value="Genomic_DNA"/>
</dbReference>
<evidence type="ECO:0000256" key="11">
    <source>
        <dbReference type="ARBA" id="ARBA00022840"/>
    </source>
</evidence>
<dbReference type="InterPro" id="IPR001789">
    <property type="entry name" value="Sig_transdc_resp-reg_receiver"/>
</dbReference>
<dbReference type="InterPro" id="IPR004358">
    <property type="entry name" value="Sig_transdc_His_kin-like_C"/>
</dbReference>
<evidence type="ECO:0000256" key="4">
    <source>
        <dbReference type="ARBA" id="ARBA00022475"/>
    </source>
</evidence>
<keyword evidence="11" id="KW-0067">ATP-binding</keyword>
<evidence type="ECO:0000256" key="8">
    <source>
        <dbReference type="ARBA" id="ARBA00022729"/>
    </source>
</evidence>
<dbReference type="InterPro" id="IPR008207">
    <property type="entry name" value="Sig_transdc_His_kin_Hpt_dom"/>
</dbReference>
<dbReference type="InterPro" id="IPR036641">
    <property type="entry name" value="HPT_dom_sf"/>
</dbReference>
<dbReference type="SUPFAM" id="SSF47226">
    <property type="entry name" value="Histidine-containing phosphotransfer domain, HPT domain"/>
    <property type="match status" value="1"/>
</dbReference>
<dbReference type="PROSITE" id="PS50894">
    <property type="entry name" value="HPT"/>
    <property type="match status" value="1"/>
</dbReference>
<dbReference type="EC" id="2.7.13.3" evidence="3"/>
<evidence type="ECO:0000256" key="16">
    <source>
        <dbReference type="ARBA" id="ARBA00058004"/>
    </source>
</evidence>
<dbReference type="CDD" id="cd00082">
    <property type="entry name" value="HisKA"/>
    <property type="match status" value="1"/>
</dbReference>
<dbReference type="PROSITE" id="PS50113">
    <property type="entry name" value="PAC"/>
    <property type="match status" value="1"/>
</dbReference>
<keyword evidence="4" id="KW-1003">Cell membrane</keyword>
<keyword evidence="12" id="KW-1133">Transmembrane helix</keyword>
<comment type="subcellular location">
    <subcellularLocation>
        <location evidence="2">Cell membrane</location>
        <topology evidence="2">Multi-pass membrane protein</topology>
    </subcellularLocation>
</comment>
<evidence type="ECO:0000256" key="6">
    <source>
        <dbReference type="ARBA" id="ARBA00022679"/>
    </source>
</evidence>
<dbReference type="PANTHER" id="PTHR45339:SF1">
    <property type="entry name" value="HYBRID SIGNAL TRANSDUCTION HISTIDINE KINASE J"/>
    <property type="match status" value="1"/>
</dbReference>
<dbReference type="InterPro" id="IPR036890">
    <property type="entry name" value="HATPase_C_sf"/>
</dbReference>
<keyword evidence="5" id="KW-0597">Phosphoprotein</keyword>
<dbReference type="InterPro" id="IPR013656">
    <property type="entry name" value="PAS_4"/>
</dbReference>
<accession>A0A1W6LBH6</accession>
<dbReference type="Pfam" id="PF08448">
    <property type="entry name" value="PAS_4"/>
    <property type="match status" value="1"/>
</dbReference>
<dbReference type="CDD" id="cd17546">
    <property type="entry name" value="REC_hyHK_CKI1_RcsC-like"/>
    <property type="match status" value="2"/>
</dbReference>
<evidence type="ECO:0000256" key="2">
    <source>
        <dbReference type="ARBA" id="ARBA00004651"/>
    </source>
</evidence>